<keyword evidence="2" id="KW-1185">Reference proteome</keyword>
<organism evidence="1 2">
    <name type="scientific">Methanosarcina spelaei</name>
    <dbReference type="NCBI Taxonomy" id="1036679"/>
    <lineage>
        <taxon>Archaea</taxon>
        <taxon>Methanobacteriati</taxon>
        <taxon>Methanobacteriota</taxon>
        <taxon>Stenosarchaea group</taxon>
        <taxon>Methanomicrobia</taxon>
        <taxon>Methanosarcinales</taxon>
        <taxon>Methanosarcinaceae</taxon>
        <taxon>Methanosarcina</taxon>
    </lineage>
</organism>
<gene>
    <name evidence="1" type="ORF">ASJ81_01570</name>
</gene>
<evidence type="ECO:0000313" key="2">
    <source>
        <dbReference type="Proteomes" id="UP000218164"/>
    </source>
</evidence>
<evidence type="ECO:0000313" key="1">
    <source>
        <dbReference type="EMBL" id="PAV12592.1"/>
    </source>
</evidence>
<dbReference type="EMBL" id="LMVP01000223">
    <property type="protein sequence ID" value="PAV12592.1"/>
    <property type="molecule type" value="Genomic_DNA"/>
</dbReference>
<dbReference type="AlphaFoldDB" id="A0A2A2HT86"/>
<comment type="caution">
    <text evidence="1">The sequence shown here is derived from an EMBL/GenBank/DDBJ whole genome shotgun (WGS) entry which is preliminary data.</text>
</comment>
<protein>
    <submittedName>
        <fullName evidence="1">Uncharacterized protein</fullName>
    </submittedName>
</protein>
<proteinExistence type="predicted"/>
<accession>A0A2A2HT86</accession>
<name>A0A2A2HT86_9EURY</name>
<reference evidence="1 2" key="1">
    <citation type="journal article" date="2017" name="BMC Genomics">
        <title>Genomic analysis of methanogenic archaea reveals a shift towards energy conservation.</title>
        <authorList>
            <person name="Gilmore S.P."/>
            <person name="Henske J.K."/>
            <person name="Sexton J.A."/>
            <person name="Solomon K.V."/>
            <person name="Seppala S."/>
            <person name="Yoo J.I."/>
            <person name="Huyett L.M."/>
            <person name="Pressman A."/>
            <person name="Cogan J.Z."/>
            <person name="Kivenson V."/>
            <person name="Peng X."/>
            <person name="Tan Y."/>
            <person name="Valentine D.L."/>
            <person name="O'Malley M.A."/>
        </authorList>
    </citation>
    <scope>NUCLEOTIDE SEQUENCE [LARGE SCALE GENOMIC DNA]</scope>
    <source>
        <strain evidence="1 2">MC-15</strain>
    </source>
</reference>
<dbReference type="Proteomes" id="UP000218164">
    <property type="component" value="Unassembled WGS sequence"/>
</dbReference>
<sequence>MPQRQFCIRDQVTFGSSMVIQWLVFHGFEEPKNRQYSCPKVMMEHINKKGFWIAGAVTIYCGNDGTHKQKS</sequence>